<dbReference type="AlphaFoldDB" id="A0A8J3Q0Q8"/>
<name>A0A8J3Q0Q8_9ACTN</name>
<gene>
    <name evidence="1" type="ORF">Pka01_76270</name>
</gene>
<comment type="caution">
    <text evidence="1">The sequence shown here is derived from an EMBL/GenBank/DDBJ whole genome shotgun (WGS) entry which is preliminary data.</text>
</comment>
<reference evidence="1 2" key="1">
    <citation type="submission" date="2021-01" db="EMBL/GenBank/DDBJ databases">
        <title>Whole genome shotgun sequence of Planotetraspora kaengkrachanensis NBRC 104272.</title>
        <authorList>
            <person name="Komaki H."/>
            <person name="Tamura T."/>
        </authorList>
    </citation>
    <scope>NUCLEOTIDE SEQUENCE [LARGE SCALE GENOMIC DNA]</scope>
    <source>
        <strain evidence="1 2">NBRC 104272</strain>
    </source>
</reference>
<accession>A0A8J3Q0Q8</accession>
<keyword evidence="2" id="KW-1185">Reference proteome</keyword>
<dbReference type="EMBL" id="BONV01000053">
    <property type="protein sequence ID" value="GIG84500.1"/>
    <property type="molecule type" value="Genomic_DNA"/>
</dbReference>
<organism evidence="1 2">
    <name type="scientific">Planotetraspora kaengkrachanensis</name>
    <dbReference type="NCBI Taxonomy" id="575193"/>
    <lineage>
        <taxon>Bacteria</taxon>
        <taxon>Bacillati</taxon>
        <taxon>Actinomycetota</taxon>
        <taxon>Actinomycetes</taxon>
        <taxon>Streptosporangiales</taxon>
        <taxon>Streptosporangiaceae</taxon>
        <taxon>Planotetraspora</taxon>
    </lineage>
</organism>
<protein>
    <submittedName>
        <fullName evidence="1">Uncharacterized protein</fullName>
    </submittedName>
</protein>
<dbReference type="Proteomes" id="UP000630097">
    <property type="component" value="Unassembled WGS sequence"/>
</dbReference>
<sequence length="113" mass="12943">MDTDRLIAARPRPTITPARCAERLRIQLERHGVEADVHEGYGLALVSVWIELVVWTDGRWFRWSSGRTSISGRPVYSFTPALDVVTAARRIADRYNELRRNHPCSPHFLGEES</sequence>
<evidence type="ECO:0000313" key="1">
    <source>
        <dbReference type="EMBL" id="GIG84500.1"/>
    </source>
</evidence>
<proteinExistence type="predicted"/>
<evidence type="ECO:0000313" key="2">
    <source>
        <dbReference type="Proteomes" id="UP000630097"/>
    </source>
</evidence>